<dbReference type="PANTHER" id="PTHR42771">
    <property type="entry name" value="IRON(3+)-HYDROXAMATE IMPORT ATP-BINDING PROTEIN FHUC"/>
    <property type="match status" value="1"/>
</dbReference>
<keyword evidence="4" id="KW-0410">Iron transport</keyword>
<name>A0ABZ0QRT5_9FIRM</name>
<evidence type="ECO:0000259" key="11">
    <source>
        <dbReference type="PROSITE" id="PS50893"/>
    </source>
</evidence>
<evidence type="ECO:0000313" key="12">
    <source>
        <dbReference type="EMBL" id="WPD19419.1"/>
    </source>
</evidence>
<evidence type="ECO:0000256" key="6">
    <source>
        <dbReference type="ARBA" id="ARBA00022840"/>
    </source>
</evidence>
<evidence type="ECO:0000313" key="13">
    <source>
        <dbReference type="Proteomes" id="UP001304683"/>
    </source>
</evidence>
<keyword evidence="8" id="KW-0406">Ion transport</keyword>
<keyword evidence="5" id="KW-0547">Nucleotide-binding</keyword>
<evidence type="ECO:0000256" key="3">
    <source>
        <dbReference type="ARBA" id="ARBA00022475"/>
    </source>
</evidence>
<protein>
    <submittedName>
        <fullName evidence="12">ABC transporter ATP-binding protein</fullName>
    </submittedName>
</protein>
<dbReference type="PANTHER" id="PTHR42771:SF2">
    <property type="entry name" value="IRON(3+)-HYDROXAMATE IMPORT ATP-BINDING PROTEIN FHUC"/>
    <property type="match status" value="1"/>
</dbReference>
<keyword evidence="3" id="KW-1003">Cell membrane</keyword>
<comment type="subcellular location">
    <subcellularLocation>
        <location evidence="1">Cell membrane</location>
        <topology evidence="1">Peripheral membrane protein</topology>
    </subcellularLocation>
</comment>
<keyword evidence="2" id="KW-0813">Transport</keyword>
<dbReference type="PROSITE" id="PS00211">
    <property type="entry name" value="ABC_TRANSPORTER_1"/>
    <property type="match status" value="1"/>
</dbReference>
<accession>A0ABZ0QRT5</accession>
<evidence type="ECO:0000256" key="4">
    <source>
        <dbReference type="ARBA" id="ARBA00022496"/>
    </source>
</evidence>
<reference evidence="12 13" key="1">
    <citation type="submission" date="2023-08" db="EMBL/GenBank/DDBJ databases">
        <title>Genome sequence of Thermaerobacter compostii strain Ins1, a spore-forming filamentous bacterium isolated from a deep geothermal reservoir.</title>
        <authorList>
            <person name="Bregnard D."/>
            <person name="Gonzalez D."/>
            <person name="Junier P."/>
        </authorList>
    </citation>
    <scope>NUCLEOTIDE SEQUENCE [LARGE SCALE GENOMIC DNA]</scope>
    <source>
        <strain evidence="12 13">Ins1</strain>
    </source>
</reference>
<dbReference type="InterPro" id="IPR003593">
    <property type="entry name" value="AAA+_ATPase"/>
</dbReference>
<evidence type="ECO:0000256" key="5">
    <source>
        <dbReference type="ARBA" id="ARBA00022741"/>
    </source>
</evidence>
<feature type="domain" description="ABC transporter" evidence="11">
    <location>
        <begin position="4"/>
        <end position="240"/>
    </location>
</feature>
<dbReference type="Proteomes" id="UP001304683">
    <property type="component" value="Chromosome"/>
</dbReference>
<evidence type="ECO:0000256" key="2">
    <source>
        <dbReference type="ARBA" id="ARBA00022448"/>
    </source>
</evidence>
<keyword evidence="7" id="KW-0408">Iron</keyword>
<dbReference type="RefSeq" id="WP_318750951.1">
    <property type="nucleotide sequence ID" value="NZ_CP132508.1"/>
</dbReference>
<sequence>MPVLESRNLTVGYGREPVIADLDLQIPPGRITALIGRNGCGKSTLLRALARLLRPQAGAVLLDGRAIATLPTREVARRLAILPQSPLAPEGLTVLQLVKQGRYPHQSWLQQWTPDDERHVRQALVWTGLEDLADHPVDALSGGQRQRAWIAMALAQDTPLLLLDEPTTYLDLAHQIEILDLLARLNAHEGRTVVMVLHDLNQAARYAHHLVVVHRGRVHAQGQPAEVLSEALLREVFGIDCRIVPDPVYGTPLCVPYSRWAPRTPRAGVAQGDGGPAEPDATDEPALVGLHPQLPSRRDAGRPTSPAASGPAHGTGAHRR</sequence>
<evidence type="ECO:0000256" key="9">
    <source>
        <dbReference type="ARBA" id="ARBA00023136"/>
    </source>
</evidence>
<dbReference type="SUPFAM" id="SSF52540">
    <property type="entry name" value="P-loop containing nucleoside triphosphate hydrolases"/>
    <property type="match status" value="1"/>
</dbReference>
<evidence type="ECO:0000256" key="8">
    <source>
        <dbReference type="ARBA" id="ARBA00023065"/>
    </source>
</evidence>
<dbReference type="EMBL" id="CP132508">
    <property type="protein sequence ID" value="WPD19419.1"/>
    <property type="molecule type" value="Genomic_DNA"/>
</dbReference>
<evidence type="ECO:0000256" key="1">
    <source>
        <dbReference type="ARBA" id="ARBA00004202"/>
    </source>
</evidence>
<dbReference type="InterPro" id="IPR027417">
    <property type="entry name" value="P-loop_NTPase"/>
</dbReference>
<feature type="region of interest" description="Disordered" evidence="10">
    <location>
        <begin position="264"/>
        <end position="320"/>
    </location>
</feature>
<dbReference type="InterPro" id="IPR003439">
    <property type="entry name" value="ABC_transporter-like_ATP-bd"/>
</dbReference>
<dbReference type="PROSITE" id="PS50893">
    <property type="entry name" value="ABC_TRANSPORTER_2"/>
    <property type="match status" value="1"/>
</dbReference>
<evidence type="ECO:0000256" key="10">
    <source>
        <dbReference type="SAM" id="MobiDB-lite"/>
    </source>
</evidence>
<dbReference type="CDD" id="cd03214">
    <property type="entry name" value="ABC_Iron-Siderophores_B12_Hemin"/>
    <property type="match status" value="1"/>
</dbReference>
<dbReference type="Pfam" id="PF00005">
    <property type="entry name" value="ABC_tran"/>
    <property type="match status" value="1"/>
</dbReference>
<dbReference type="GO" id="GO:0005524">
    <property type="term" value="F:ATP binding"/>
    <property type="evidence" value="ECO:0007669"/>
    <property type="project" value="UniProtKB-KW"/>
</dbReference>
<dbReference type="Gene3D" id="3.40.50.300">
    <property type="entry name" value="P-loop containing nucleotide triphosphate hydrolases"/>
    <property type="match status" value="1"/>
</dbReference>
<keyword evidence="13" id="KW-1185">Reference proteome</keyword>
<dbReference type="InterPro" id="IPR017871">
    <property type="entry name" value="ABC_transporter-like_CS"/>
</dbReference>
<gene>
    <name evidence="12" type="ORF">Q5761_01750</name>
</gene>
<proteinExistence type="predicted"/>
<keyword evidence="6 12" id="KW-0067">ATP-binding</keyword>
<dbReference type="InterPro" id="IPR051535">
    <property type="entry name" value="Siderophore_ABC-ATPase"/>
</dbReference>
<keyword evidence="9" id="KW-0472">Membrane</keyword>
<organism evidence="12 13">
    <name type="scientific">Thermaerobacter composti</name>
    <dbReference type="NCBI Taxonomy" id="554949"/>
    <lineage>
        <taxon>Bacteria</taxon>
        <taxon>Bacillati</taxon>
        <taxon>Bacillota</taxon>
        <taxon>Clostridia</taxon>
        <taxon>Eubacteriales</taxon>
        <taxon>Clostridiales Family XVII. Incertae Sedis</taxon>
        <taxon>Thermaerobacter</taxon>
    </lineage>
</organism>
<evidence type="ECO:0000256" key="7">
    <source>
        <dbReference type="ARBA" id="ARBA00023004"/>
    </source>
</evidence>
<dbReference type="SMART" id="SM00382">
    <property type="entry name" value="AAA"/>
    <property type="match status" value="1"/>
</dbReference>